<proteinExistence type="predicted"/>
<accession>A0A841R6H9</accession>
<reference evidence="3 4" key="1">
    <citation type="submission" date="2020-08" db="EMBL/GenBank/DDBJ databases">
        <title>Genomic Encyclopedia of Type Strains, Phase IV (KMG-IV): sequencing the most valuable type-strain genomes for metagenomic binning, comparative biology and taxonomic classification.</title>
        <authorList>
            <person name="Goeker M."/>
        </authorList>
    </citation>
    <scope>NUCLEOTIDE SEQUENCE [LARGE SCALE GENOMIC DNA]</scope>
    <source>
        <strain evidence="3 4">DSM 2461</strain>
    </source>
</reference>
<dbReference type="InterPro" id="IPR036390">
    <property type="entry name" value="WH_DNA-bd_sf"/>
</dbReference>
<evidence type="ECO:0000313" key="3">
    <source>
        <dbReference type="EMBL" id="MBB6478650.1"/>
    </source>
</evidence>
<evidence type="ECO:0000313" key="4">
    <source>
        <dbReference type="Proteomes" id="UP000587760"/>
    </source>
</evidence>
<sequence>MSEIIKSLEKFGFTRTEASVYLNLVQKGARNGSQIAKDLNISRSSVYSALENLYSRAIVYLLQAESKTYKAEEPGLLFENLKKTFSNSADFLKNKLSELNKDEDKTYYLNIRGIDNFLDKAKQLLLSAEKEVYINICMDLNLFSKEFETLEKKGVRIIVFSFADLNPGKLPIEYYYNSIRPSESEEVRMMMVVDRQTSLIGSSINDGEVIGTYTDNPLMVSIVSEHIHQDIYLLKLREKYRKDLIEKDILLGTLQENQ</sequence>
<dbReference type="Pfam" id="PF01978">
    <property type="entry name" value="TrmB"/>
    <property type="match status" value="1"/>
</dbReference>
<organism evidence="3 4">
    <name type="scientific">Spirochaeta isovalerica</name>
    <dbReference type="NCBI Taxonomy" id="150"/>
    <lineage>
        <taxon>Bacteria</taxon>
        <taxon>Pseudomonadati</taxon>
        <taxon>Spirochaetota</taxon>
        <taxon>Spirochaetia</taxon>
        <taxon>Spirochaetales</taxon>
        <taxon>Spirochaetaceae</taxon>
        <taxon>Spirochaeta</taxon>
    </lineage>
</organism>
<dbReference type="InterPro" id="IPR036388">
    <property type="entry name" value="WH-like_DNA-bd_sf"/>
</dbReference>
<dbReference type="RefSeq" id="WP_184742683.1">
    <property type="nucleotide sequence ID" value="NZ_JACHGJ010000001.1"/>
</dbReference>
<dbReference type="PANTHER" id="PTHR34293:SF1">
    <property type="entry name" value="HTH-TYPE TRANSCRIPTIONAL REGULATOR TRMBL2"/>
    <property type="match status" value="1"/>
</dbReference>
<feature type="domain" description="Transcription regulator TrmB C-terminal" evidence="2">
    <location>
        <begin position="110"/>
        <end position="223"/>
    </location>
</feature>
<dbReference type="InterPro" id="IPR021586">
    <property type="entry name" value="Tscrpt_reg_TrmB_C"/>
</dbReference>
<gene>
    <name evidence="3" type="ORF">HNR50_000283</name>
</gene>
<dbReference type="InterPro" id="IPR051797">
    <property type="entry name" value="TrmB-like"/>
</dbReference>
<dbReference type="PANTHER" id="PTHR34293">
    <property type="entry name" value="HTH-TYPE TRANSCRIPTIONAL REGULATOR TRMBL2"/>
    <property type="match status" value="1"/>
</dbReference>
<dbReference type="Pfam" id="PF11495">
    <property type="entry name" value="Regulator_TrmB"/>
    <property type="match status" value="1"/>
</dbReference>
<comment type="caution">
    <text evidence="3">The sequence shown here is derived from an EMBL/GenBank/DDBJ whole genome shotgun (WGS) entry which is preliminary data.</text>
</comment>
<dbReference type="InterPro" id="IPR002831">
    <property type="entry name" value="Tscrpt_reg_TrmB_N"/>
</dbReference>
<feature type="domain" description="Transcription regulator TrmB N-terminal" evidence="1">
    <location>
        <begin position="8"/>
        <end position="74"/>
    </location>
</feature>
<name>A0A841R6H9_9SPIO</name>
<dbReference type="AlphaFoldDB" id="A0A841R6H9"/>
<evidence type="ECO:0000259" key="2">
    <source>
        <dbReference type="Pfam" id="PF11495"/>
    </source>
</evidence>
<dbReference type="Proteomes" id="UP000587760">
    <property type="component" value="Unassembled WGS sequence"/>
</dbReference>
<keyword evidence="4" id="KW-1185">Reference proteome</keyword>
<dbReference type="SUPFAM" id="SSF46785">
    <property type="entry name" value="Winged helix' DNA-binding domain"/>
    <property type="match status" value="1"/>
</dbReference>
<dbReference type="EMBL" id="JACHGJ010000001">
    <property type="protein sequence ID" value="MBB6478650.1"/>
    <property type="molecule type" value="Genomic_DNA"/>
</dbReference>
<dbReference type="Gene3D" id="1.10.10.10">
    <property type="entry name" value="Winged helix-like DNA-binding domain superfamily/Winged helix DNA-binding domain"/>
    <property type="match status" value="1"/>
</dbReference>
<evidence type="ECO:0000259" key="1">
    <source>
        <dbReference type="Pfam" id="PF01978"/>
    </source>
</evidence>
<dbReference type="CDD" id="cd09124">
    <property type="entry name" value="PLDc_like_TrmB_middle"/>
    <property type="match status" value="1"/>
</dbReference>
<protein>
    <submittedName>
        <fullName evidence="3">Sugar-specific transcriptional regulator TrmB</fullName>
    </submittedName>
</protein>